<feature type="transmembrane region" description="Helical" evidence="5">
    <location>
        <begin position="470"/>
        <end position="487"/>
    </location>
</feature>
<dbReference type="InterPro" id="IPR004853">
    <property type="entry name" value="Sugar_P_trans_dom"/>
</dbReference>
<evidence type="ECO:0000313" key="8">
    <source>
        <dbReference type="Proteomes" id="UP000837801"/>
    </source>
</evidence>
<keyword evidence="3 5" id="KW-1133">Transmembrane helix</keyword>
<evidence type="ECO:0000256" key="3">
    <source>
        <dbReference type="ARBA" id="ARBA00022989"/>
    </source>
</evidence>
<dbReference type="AlphaFoldDB" id="A0A9P0QUI5"/>
<evidence type="ECO:0000256" key="1">
    <source>
        <dbReference type="ARBA" id="ARBA00004141"/>
    </source>
</evidence>
<accession>A0A9P0QUI5</accession>
<dbReference type="GO" id="GO:0016020">
    <property type="term" value="C:membrane"/>
    <property type="evidence" value="ECO:0007669"/>
    <property type="project" value="UniProtKB-SubCell"/>
</dbReference>
<dbReference type="Pfam" id="PF03151">
    <property type="entry name" value="TPT"/>
    <property type="match status" value="2"/>
</dbReference>
<evidence type="ECO:0000313" key="7">
    <source>
        <dbReference type="EMBL" id="CAH2354785.1"/>
    </source>
</evidence>
<evidence type="ECO:0000256" key="5">
    <source>
        <dbReference type="SAM" id="Phobius"/>
    </source>
</evidence>
<dbReference type="PANTHER" id="PTHR11132">
    <property type="entry name" value="SOLUTE CARRIER FAMILY 35"/>
    <property type="match status" value="1"/>
</dbReference>
<feature type="domain" description="Sugar phosphate transporter" evidence="6">
    <location>
        <begin position="20"/>
        <end position="186"/>
    </location>
</feature>
<keyword evidence="4 5" id="KW-0472">Membrane</keyword>
<feature type="transmembrane region" description="Helical" evidence="5">
    <location>
        <begin position="433"/>
        <end position="458"/>
    </location>
</feature>
<dbReference type="EMBL" id="CAKXYY010000019">
    <property type="protein sequence ID" value="CAH2354785.1"/>
    <property type="molecule type" value="Genomic_DNA"/>
</dbReference>
<keyword evidence="8" id="KW-1185">Reference proteome</keyword>
<gene>
    <name evidence="7" type="ORF">CLIB1423_19S00254</name>
</gene>
<organism evidence="7 8">
    <name type="scientific">[Candida] railenensis</name>
    <dbReference type="NCBI Taxonomy" id="45579"/>
    <lineage>
        <taxon>Eukaryota</taxon>
        <taxon>Fungi</taxon>
        <taxon>Dikarya</taxon>
        <taxon>Ascomycota</taxon>
        <taxon>Saccharomycotina</taxon>
        <taxon>Pichiomycetes</taxon>
        <taxon>Debaryomycetaceae</taxon>
        <taxon>Kurtzmaniella</taxon>
    </lineage>
</organism>
<keyword evidence="2 5" id="KW-0812">Transmembrane</keyword>
<feature type="transmembrane region" description="Helical" evidence="5">
    <location>
        <begin position="170"/>
        <end position="188"/>
    </location>
</feature>
<dbReference type="OrthoDB" id="1588579at2759"/>
<protein>
    <submittedName>
        <fullName evidence="7">Uncharacterized transporter</fullName>
    </submittedName>
</protein>
<dbReference type="InterPro" id="IPR050186">
    <property type="entry name" value="TPT_transporter"/>
</dbReference>
<feature type="transmembrane region" description="Helical" evidence="5">
    <location>
        <begin position="371"/>
        <end position="389"/>
    </location>
</feature>
<proteinExistence type="predicted"/>
<reference evidence="7" key="1">
    <citation type="submission" date="2022-03" db="EMBL/GenBank/DDBJ databases">
        <authorList>
            <person name="Legras J.-L."/>
            <person name="Devillers H."/>
            <person name="Grondin C."/>
        </authorList>
    </citation>
    <scope>NUCLEOTIDE SEQUENCE</scope>
    <source>
        <strain evidence="7">CLIB 1423</strain>
    </source>
</reference>
<evidence type="ECO:0000256" key="4">
    <source>
        <dbReference type="ARBA" id="ARBA00023136"/>
    </source>
</evidence>
<dbReference type="Proteomes" id="UP000837801">
    <property type="component" value="Unassembled WGS sequence"/>
</dbReference>
<evidence type="ECO:0000259" key="6">
    <source>
        <dbReference type="Pfam" id="PF03151"/>
    </source>
</evidence>
<comment type="subcellular location">
    <subcellularLocation>
        <location evidence="1">Membrane</location>
        <topology evidence="1">Multi-pass membrane protein</topology>
    </subcellularLocation>
</comment>
<evidence type="ECO:0000256" key="2">
    <source>
        <dbReference type="ARBA" id="ARBA00022692"/>
    </source>
</evidence>
<feature type="domain" description="Sugar phosphate transporter" evidence="6">
    <location>
        <begin position="432"/>
        <end position="483"/>
    </location>
</feature>
<comment type="caution">
    <text evidence="7">The sequence shown here is derived from an EMBL/GenBank/DDBJ whole genome shotgun (WGS) entry which is preliminary data.</text>
</comment>
<name>A0A9P0QUI5_9ASCO</name>
<feature type="transmembrane region" description="Helical" evidence="5">
    <location>
        <begin position="49"/>
        <end position="70"/>
    </location>
</feature>
<sequence>MNLNGLEAFQAILPPTPTKTVLTCLLWYLISSITSQLSKVILFKFTYPLFLSSCQFFIGGTLSYCFIEIANKYPEFASRYFPKGSVPVEPPSLVLNSGSKGNDTNKSLKIFNRVKFAQILPMGLFSLVGKIFSLNATSLISLATVSSVKALSPLLIVAGYRIVYGVKLPLVTYLSLVPLLFGVLLMILSDAIHSKKVDTVDQDSTTSTSYILPSIDYYQLKGLIFCLLSAITYAAQNIYSKLLVTWDALPGTNPKSLVLRTGSEKISTAPQVRVNNENPVVTPPHSPGNSSFFNFSPSKMVRQRTGSIKLPYSTSDLRLDVKKEEEQNHYSSYNQAVQQNNQEINNPFLSAVGGATASTNDTYEKPDKMTIILYCSIIGFIFSFGGFLTRELPEIFEAFTTKAAEAAAAATSTDSSTGNIINESTIDTLSESISLLILVFFDSLSHFLQTLLSFHLLGSIPALSYSIASMMKRIVLITVSIIFAVGIESNGSWYSHITREQFFGLILISIGLYCYDKWGCTDFNR</sequence>